<dbReference type="Gene3D" id="3.40.1190.20">
    <property type="match status" value="1"/>
</dbReference>
<dbReference type="InterPro" id="IPR029056">
    <property type="entry name" value="Ribokinase-like"/>
</dbReference>
<gene>
    <name evidence="4" type="ORF">ACFPOU_19025</name>
</gene>
<feature type="domain" description="Carbohydrate kinase PfkB" evidence="3">
    <location>
        <begin position="20"/>
        <end position="297"/>
    </location>
</feature>
<protein>
    <submittedName>
        <fullName evidence="4">PfkB family carbohydrate kinase</fullName>
    </submittedName>
</protein>
<proteinExistence type="predicted"/>
<evidence type="ECO:0000259" key="3">
    <source>
        <dbReference type="Pfam" id="PF00294"/>
    </source>
</evidence>
<keyword evidence="2 4" id="KW-0418">Kinase</keyword>
<accession>A0ABW0PLA2</accession>
<evidence type="ECO:0000313" key="5">
    <source>
        <dbReference type="Proteomes" id="UP001596031"/>
    </source>
</evidence>
<evidence type="ECO:0000256" key="1">
    <source>
        <dbReference type="ARBA" id="ARBA00022679"/>
    </source>
</evidence>
<evidence type="ECO:0000313" key="4">
    <source>
        <dbReference type="EMBL" id="MFC5513198.1"/>
    </source>
</evidence>
<dbReference type="GO" id="GO:0016301">
    <property type="term" value="F:kinase activity"/>
    <property type="evidence" value="ECO:0007669"/>
    <property type="project" value="UniProtKB-KW"/>
</dbReference>
<keyword evidence="1" id="KW-0808">Transferase</keyword>
<dbReference type="Proteomes" id="UP001596031">
    <property type="component" value="Unassembled WGS sequence"/>
</dbReference>
<organism evidence="4 5">
    <name type="scientific">Massilia jejuensis</name>
    <dbReference type="NCBI Taxonomy" id="648894"/>
    <lineage>
        <taxon>Bacteria</taxon>
        <taxon>Pseudomonadati</taxon>
        <taxon>Pseudomonadota</taxon>
        <taxon>Betaproteobacteria</taxon>
        <taxon>Burkholderiales</taxon>
        <taxon>Oxalobacteraceae</taxon>
        <taxon>Telluria group</taxon>
        <taxon>Massilia</taxon>
    </lineage>
</organism>
<keyword evidence="5" id="KW-1185">Reference proteome</keyword>
<sequence>MTGANEPVAVFGEALVDDFGTSQVVGGAPFNVARHLAAFGAAPLMLTRIGSDAGGVLVREQLARFGMRSQGVQVDPARPTGRVLVERDGAGHRFVILPDQAWDHIESAPLLHALAGETPALLYAGTLARRAPDSRAALAALLAASAAPRFLDLNLRASQVGDACVLAALHEADIAKLNEEELAWLHDAAGQPRPPGEDACGDAAAAACAALMARFGLRELVVTLGARGALWFGADGARLQARAGAPACLADTVGAGDAFSAVFVLGVVRGWPRAATLARAAAFASAICGVHGAVPPDPSFYAPWRAQWRAGPT</sequence>
<comment type="caution">
    <text evidence="4">The sequence shown here is derived from an EMBL/GenBank/DDBJ whole genome shotgun (WGS) entry which is preliminary data.</text>
</comment>
<dbReference type="InterPro" id="IPR002173">
    <property type="entry name" value="Carboh/pur_kinase_PfkB_CS"/>
</dbReference>
<evidence type="ECO:0000256" key="2">
    <source>
        <dbReference type="ARBA" id="ARBA00022777"/>
    </source>
</evidence>
<dbReference type="InterPro" id="IPR011611">
    <property type="entry name" value="PfkB_dom"/>
</dbReference>
<reference evidence="5" key="1">
    <citation type="journal article" date="2019" name="Int. J. Syst. Evol. Microbiol.">
        <title>The Global Catalogue of Microorganisms (GCM) 10K type strain sequencing project: providing services to taxonomists for standard genome sequencing and annotation.</title>
        <authorList>
            <consortium name="The Broad Institute Genomics Platform"/>
            <consortium name="The Broad Institute Genome Sequencing Center for Infectious Disease"/>
            <person name="Wu L."/>
            <person name="Ma J."/>
        </authorList>
    </citation>
    <scope>NUCLEOTIDE SEQUENCE [LARGE SCALE GENOMIC DNA]</scope>
    <source>
        <strain evidence="5">CCUG 38813</strain>
    </source>
</reference>
<dbReference type="PANTHER" id="PTHR10584:SF167">
    <property type="entry name" value="PFKB DOMAIN PROTEIN"/>
    <property type="match status" value="1"/>
</dbReference>
<dbReference type="PANTHER" id="PTHR10584">
    <property type="entry name" value="SUGAR KINASE"/>
    <property type="match status" value="1"/>
</dbReference>
<name>A0ABW0PLA2_9BURK</name>
<dbReference type="PROSITE" id="PS00583">
    <property type="entry name" value="PFKB_KINASES_1"/>
    <property type="match status" value="1"/>
</dbReference>
<dbReference type="Pfam" id="PF00294">
    <property type="entry name" value="PfkB"/>
    <property type="match status" value="1"/>
</dbReference>
<dbReference type="EMBL" id="JBHSMS010000062">
    <property type="protein sequence ID" value="MFC5513198.1"/>
    <property type="molecule type" value="Genomic_DNA"/>
</dbReference>
<dbReference type="SUPFAM" id="SSF53613">
    <property type="entry name" value="Ribokinase-like"/>
    <property type="match status" value="1"/>
</dbReference>
<dbReference type="RefSeq" id="WP_379724898.1">
    <property type="nucleotide sequence ID" value="NZ_JBHSMS010000062.1"/>
</dbReference>